<dbReference type="InterPro" id="IPR056146">
    <property type="entry name" value="DUF7729"/>
</dbReference>
<organism evidence="3 4">
    <name type="scientific">Gigaspora margarita</name>
    <dbReference type="NCBI Taxonomy" id="4874"/>
    <lineage>
        <taxon>Eukaryota</taxon>
        <taxon>Fungi</taxon>
        <taxon>Fungi incertae sedis</taxon>
        <taxon>Mucoromycota</taxon>
        <taxon>Glomeromycotina</taxon>
        <taxon>Glomeromycetes</taxon>
        <taxon>Diversisporales</taxon>
        <taxon>Gigasporaceae</taxon>
        <taxon>Gigaspora</taxon>
    </lineage>
</organism>
<gene>
    <name evidence="3" type="ORF">F8M41_009081</name>
</gene>
<dbReference type="Proteomes" id="UP000439903">
    <property type="component" value="Unassembled WGS sequence"/>
</dbReference>
<reference evidence="3 4" key="1">
    <citation type="journal article" date="2019" name="Environ. Microbiol.">
        <title>At the nexus of three kingdoms: the genome of the mycorrhizal fungus Gigaspora margarita provides insights into plant, endobacterial and fungal interactions.</title>
        <authorList>
            <person name="Venice F."/>
            <person name="Ghignone S."/>
            <person name="Salvioli di Fossalunga A."/>
            <person name="Amselem J."/>
            <person name="Novero M."/>
            <person name="Xianan X."/>
            <person name="Sedzielewska Toro K."/>
            <person name="Morin E."/>
            <person name="Lipzen A."/>
            <person name="Grigoriev I.V."/>
            <person name="Henrissat B."/>
            <person name="Martin F.M."/>
            <person name="Bonfante P."/>
        </authorList>
    </citation>
    <scope>NUCLEOTIDE SEQUENCE [LARGE SCALE GENOMIC DNA]</scope>
    <source>
        <strain evidence="3 4">BEG34</strain>
    </source>
</reference>
<evidence type="ECO:0000259" key="2">
    <source>
        <dbReference type="Pfam" id="PF24855"/>
    </source>
</evidence>
<feature type="chain" id="PRO_5034021651" description="DUF7729 domain-containing protein" evidence="1">
    <location>
        <begin position="22"/>
        <end position="260"/>
    </location>
</feature>
<comment type="caution">
    <text evidence="3">The sequence shown here is derived from an EMBL/GenBank/DDBJ whole genome shotgun (WGS) entry which is preliminary data.</text>
</comment>
<dbReference type="Pfam" id="PF24855">
    <property type="entry name" value="DUF7729"/>
    <property type="match status" value="1"/>
</dbReference>
<dbReference type="EMBL" id="WTPW01000198">
    <property type="protein sequence ID" value="KAF0536686.1"/>
    <property type="molecule type" value="Genomic_DNA"/>
</dbReference>
<dbReference type="PANTHER" id="PTHR34862">
    <property type="entry name" value="SPARK DOMAIN-CONTAINING PROTEIN"/>
    <property type="match status" value="1"/>
</dbReference>
<keyword evidence="4" id="KW-1185">Reference proteome</keyword>
<protein>
    <recommendedName>
        <fullName evidence="2">DUF7729 domain-containing protein</fullName>
    </recommendedName>
</protein>
<accession>A0A8H4AVA3</accession>
<feature type="signal peptide" evidence="1">
    <location>
        <begin position="1"/>
        <end position="21"/>
    </location>
</feature>
<dbReference type="AlphaFoldDB" id="A0A8H4AVA3"/>
<evidence type="ECO:0000256" key="1">
    <source>
        <dbReference type="SAM" id="SignalP"/>
    </source>
</evidence>
<name>A0A8H4AVA3_GIGMA</name>
<dbReference type="PANTHER" id="PTHR34862:SF1">
    <property type="entry name" value="SPARK DOMAIN-CONTAINING PROTEIN"/>
    <property type="match status" value="1"/>
</dbReference>
<sequence>MLLKKILTIIVLLALTGVGSTIPSNIISDPPPKDNVINVDDITGNLSARCETALVRIFTGLEFLACVPIQALLSLVPIISEIGNIKKNPRELLQYLSSIDQFSNGICLAPKYSDKGVQSVIQTIENECITDLNNNNTFVELIFSLAVFYSPLRDSICFKNNDVFCIHETADITLNYINGNNIIDAIAVAEPEHVCTQCNKDIINTFDNFLKNNPLALQALSRAGFNQTHIDTMKTGVAVKCGIKFEDGEVPDNLHNEIIF</sequence>
<proteinExistence type="predicted"/>
<evidence type="ECO:0000313" key="3">
    <source>
        <dbReference type="EMBL" id="KAF0536686.1"/>
    </source>
</evidence>
<evidence type="ECO:0000313" key="4">
    <source>
        <dbReference type="Proteomes" id="UP000439903"/>
    </source>
</evidence>
<dbReference type="OrthoDB" id="2536450at2759"/>
<keyword evidence="1" id="KW-0732">Signal</keyword>
<feature type="domain" description="DUF7729" evidence="2">
    <location>
        <begin position="46"/>
        <end position="219"/>
    </location>
</feature>